<evidence type="ECO:0000313" key="4">
    <source>
        <dbReference type="WBParaSite" id="GPLIN_001332300"/>
    </source>
</evidence>
<keyword evidence="3" id="KW-1185">Reference proteome</keyword>
<dbReference type="Gene3D" id="2.60.120.920">
    <property type="match status" value="1"/>
</dbReference>
<proteinExistence type="predicted"/>
<protein>
    <submittedName>
        <fullName evidence="4">B30.2/SPRY domain-containing protein</fullName>
    </submittedName>
</protein>
<reference evidence="3" key="1">
    <citation type="submission" date="2014-05" db="EMBL/GenBank/DDBJ databases">
        <title>The genome and life-stage specific transcriptomes of Globodera pallida elucidate key aspects of plant parasitism by a cyst nematode.</title>
        <authorList>
            <person name="Cotton J.A."/>
            <person name="Lilley C.J."/>
            <person name="Jones L.M."/>
            <person name="Kikuchi T."/>
            <person name="Reid A.J."/>
            <person name="Thorpe P."/>
            <person name="Tsai I.J."/>
            <person name="Beasley H."/>
            <person name="Blok V."/>
            <person name="Cock P.J.A."/>
            <person name="Van den Akker S.E."/>
            <person name="Holroyd N."/>
            <person name="Hunt M."/>
            <person name="Mantelin S."/>
            <person name="Naghra H."/>
            <person name="Pain A."/>
            <person name="Palomares-Rius J.E."/>
            <person name="Zarowiecki M."/>
            <person name="Berriman M."/>
            <person name="Jones J.T."/>
            <person name="Urwin P.E."/>
        </authorList>
    </citation>
    <scope>NUCLEOTIDE SEQUENCE [LARGE SCALE GENOMIC DNA]</scope>
    <source>
        <strain evidence="3">Lindley</strain>
    </source>
</reference>
<feature type="domain" description="B30.2/SPRY" evidence="2">
    <location>
        <begin position="212"/>
        <end position="398"/>
    </location>
</feature>
<dbReference type="AlphaFoldDB" id="A0A183CKB7"/>
<organism evidence="3 4">
    <name type="scientific">Globodera pallida</name>
    <name type="common">Potato cyst nematode worm</name>
    <name type="synonym">Heterodera pallida</name>
    <dbReference type="NCBI Taxonomy" id="36090"/>
    <lineage>
        <taxon>Eukaryota</taxon>
        <taxon>Metazoa</taxon>
        <taxon>Ecdysozoa</taxon>
        <taxon>Nematoda</taxon>
        <taxon>Chromadorea</taxon>
        <taxon>Rhabditida</taxon>
        <taxon>Tylenchina</taxon>
        <taxon>Tylenchomorpha</taxon>
        <taxon>Tylenchoidea</taxon>
        <taxon>Heteroderidae</taxon>
        <taxon>Heteroderinae</taxon>
        <taxon>Globodera</taxon>
    </lineage>
</organism>
<dbReference type="InterPro" id="IPR003877">
    <property type="entry name" value="SPRY_dom"/>
</dbReference>
<evidence type="ECO:0000259" key="2">
    <source>
        <dbReference type="PROSITE" id="PS50188"/>
    </source>
</evidence>
<dbReference type="InterPro" id="IPR013320">
    <property type="entry name" value="ConA-like_dom_sf"/>
</dbReference>
<dbReference type="InterPro" id="IPR044736">
    <property type="entry name" value="Gid1/RanBPM/SPLA_SPRY"/>
</dbReference>
<dbReference type="InterPro" id="IPR050618">
    <property type="entry name" value="Ubq-SigPath_Reg"/>
</dbReference>
<evidence type="ECO:0000256" key="1">
    <source>
        <dbReference type="SAM" id="MobiDB-lite"/>
    </source>
</evidence>
<dbReference type="Proteomes" id="UP000050741">
    <property type="component" value="Unassembled WGS sequence"/>
</dbReference>
<dbReference type="PROSITE" id="PS50188">
    <property type="entry name" value="B302_SPRY"/>
    <property type="match status" value="1"/>
</dbReference>
<evidence type="ECO:0000313" key="3">
    <source>
        <dbReference type="Proteomes" id="UP000050741"/>
    </source>
</evidence>
<dbReference type="InterPro" id="IPR043136">
    <property type="entry name" value="B30.2/SPRY_sf"/>
</dbReference>
<feature type="region of interest" description="Disordered" evidence="1">
    <location>
        <begin position="140"/>
        <end position="166"/>
    </location>
</feature>
<dbReference type="Pfam" id="PF00622">
    <property type="entry name" value="SPRY"/>
    <property type="match status" value="1"/>
</dbReference>
<dbReference type="WBParaSite" id="GPLIN_001332300">
    <property type="protein sequence ID" value="GPLIN_001332300"/>
    <property type="gene ID" value="GPLIN_001332300"/>
</dbReference>
<name>A0A183CKB7_GLOPA</name>
<dbReference type="SMART" id="SM00449">
    <property type="entry name" value="SPRY"/>
    <property type="match status" value="1"/>
</dbReference>
<sequence>MLATLNPNNWWRCDPFRIVGSILLFIVISVHGNEFKMNEHQKEMNESSGQTMVVTELDQLKESNRMLQKQIDELGNSSKKELEKHENTDALIEAQKKNGIPQQNRSNERQPNDFLKQFVEEQNKKFEEQKETNRMLQKQMDELGNSSKKELEKEQNKKFEEQKETNRMLQKQMDELGNSSKKELEKGMNQLKEEVIAKMEQYQKEQQQNIGDLQKTVAVLNDIMGKVLTLQNRWDSAACHDNLTLIEPKHLIVQNNGKNWVWSSVRAEKRIPENPYGIFYFELKVLEAPGNILIGLATKGMPLDTYLGGHKGTYGYGSKEKNGFFDILSFVDGMPTFGEGDVVGCGVNLATRQIIYTKNGERLDTANLLVDSAADLFPCISLRHPGNKIEANFGPNFKFNITDVIRN</sequence>
<dbReference type="SUPFAM" id="SSF49899">
    <property type="entry name" value="Concanavalin A-like lectins/glucanases"/>
    <property type="match status" value="1"/>
</dbReference>
<dbReference type="CDD" id="cd12885">
    <property type="entry name" value="SPRY_RanBP_like"/>
    <property type="match status" value="1"/>
</dbReference>
<dbReference type="PANTHER" id="PTHR12864">
    <property type="entry name" value="RAN BINDING PROTEIN 9-RELATED"/>
    <property type="match status" value="1"/>
</dbReference>
<dbReference type="InterPro" id="IPR001870">
    <property type="entry name" value="B30.2/SPRY"/>
</dbReference>
<accession>A0A183CKB7</accession>
<feature type="compositionally biased region" description="Basic and acidic residues" evidence="1">
    <location>
        <begin position="147"/>
        <end position="166"/>
    </location>
</feature>
<reference evidence="4" key="2">
    <citation type="submission" date="2016-06" db="UniProtKB">
        <authorList>
            <consortium name="WormBaseParasite"/>
        </authorList>
    </citation>
    <scope>IDENTIFICATION</scope>
</reference>